<comment type="caution">
    <text evidence="2">The sequence shown here is derived from an EMBL/GenBank/DDBJ whole genome shotgun (WGS) entry which is preliminary data.</text>
</comment>
<proteinExistence type="predicted"/>
<evidence type="ECO:0000313" key="2">
    <source>
        <dbReference type="EMBL" id="KAJ4965583.1"/>
    </source>
</evidence>
<dbReference type="AlphaFoldDB" id="A0A9Q0K810"/>
<sequence length="151" mass="16606">MSHHPMIVDLLLKFFFSMAILLLSSTIREIQGNALVTGTIIGDQCKDGKRSIYYYLLNRANVGVAYGGNGSQVMMWKEGTTSNLGNYEIRFKRNLDLSGCYAQVSGTTSTTGCGASAGPPKNLNLMFQIFDMAFYTVDPLISQHAQPMPFC</sequence>
<dbReference type="Proteomes" id="UP001141806">
    <property type="component" value="Unassembled WGS sequence"/>
</dbReference>
<keyword evidence="3" id="KW-1185">Reference proteome</keyword>
<feature type="transmembrane region" description="Helical" evidence="1">
    <location>
        <begin position="6"/>
        <end position="23"/>
    </location>
</feature>
<dbReference type="EMBL" id="JAMYWD010000007">
    <property type="protein sequence ID" value="KAJ4965583.1"/>
    <property type="molecule type" value="Genomic_DNA"/>
</dbReference>
<keyword evidence="1" id="KW-0812">Transmembrane</keyword>
<organism evidence="2 3">
    <name type="scientific">Protea cynaroides</name>
    <dbReference type="NCBI Taxonomy" id="273540"/>
    <lineage>
        <taxon>Eukaryota</taxon>
        <taxon>Viridiplantae</taxon>
        <taxon>Streptophyta</taxon>
        <taxon>Embryophyta</taxon>
        <taxon>Tracheophyta</taxon>
        <taxon>Spermatophyta</taxon>
        <taxon>Magnoliopsida</taxon>
        <taxon>Proteales</taxon>
        <taxon>Proteaceae</taxon>
        <taxon>Protea</taxon>
    </lineage>
</organism>
<keyword evidence="1" id="KW-0472">Membrane</keyword>
<evidence type="ECO:0000256" key="1">
    <source>
        <dbReference type="SAM" id="Phobius"/>
    </source>
</evidence>
<keyword evidence="1" id="KW-1133">Transmembrane helix</keyword>
<dbReference type="OrthoDB" id="1909008at2759"/>
<accession>A0A9Q0K810</accession>
<gene>
    <name evidence="2" type="ORF">NE237_017432</name>
</gene>
<name>A0A9Q0K810_9MAGN</name>
<protein>
    <submittedName>
        <fullName evidence="2">Uncharacterized protein</fullName>
    </submittedName>
</protein>
<reference evidence="2" key="1">
    <citation type="journal article" date="2023" name="Plant J.">
        <title>The genome of the king protea, Protea cynaroides.</title>
        <authorList>
            <person name="Chang J."/>
            <person name="Duong T.A."/>
            <person name="Schoeman C."/>
            <person name="Ma X."/>
            <person name="Roodt D."/>
            <person name="Barker N."/>
            <person name="Li Z."/>
            <person name="Van de Peer Y."/>
            <person name="Mizrachi E."/>
        </authorList>
    </citation>
    <scope>NUCLEOTIDE SEQUENCE</scope>
    <source>
        <tissue evidence="2">Young leaves</tissue>
    </source>
</reference>
<evidence type="ECO:0000313" key="3">
    <source>
        <dbReference type="Proteomes" id="UP001141806"/>
    </source>
</evidence>